<evidence type="ECO:0000256" key="1">
    <source>
        <dbReference type="SAM" id="MobiDB-lite"/>
    </source>
</evidence>
<reference evidence="2" key="1">
    <citation type="submission" date="2019-08" db="EMBL/GenBank/DDBJ databases">
        <authorList>
            <person name="Kucharzyk K."/>
            <person name="Murdoch R.W."/>
            <person name="Higgins S."/>
            <person name="Loffler F."/>
        </authorList>
    </citation>
    <scope>NUCLEOTIDE SEQUENCE</scope>
</reference>
<dbReference type="EMBL" id="VSSQ01005045">
    <property type="protein sequence ID" value="MPM27632.1"/>
    <property type="molecule type" value="Genomic_DNA"/>
</dbReference>
<feature type="region of interest" description="Disordered" evidence="1">
    <location>
        <begin position="167"/>
        <end position="198"/>
    </location>
</feature>
<accession>A0A644YG97</accession>
<organism evidence="2">
    <name type="scientific">bioreactor metagenome</name>
    <dbReference type="NCBI Taxonomy" id="1076179"/>
    <lineage>
        <taxon>unclassified sequences</taxon>
        <taxon>metagenomes</taxon>
        <taxon>ecological metagenomes</taxon>
    </lineage>
</organism>
<gene>
    <name evidence="2" type="ORF">SDC9_74145</name>
</gene>
<dbReference type="AlphaFoldDB" id="A0A644YG97"/>
<feature type="compositionally biased region" description="Basic and acidic residues" evidence="1">
    <location>
        <begin position="175"/>
        <end position="198"/>
    </location>
</feature>
<name>A0A644YG97_9ZZZZ</name>
<protein>
    <submittedName>
        <fullName evidence="2">Uncharacterized protein</fullName>
    </submittedName>
</protein>
<proteinExistence type="predicted"/>
<comment type="caution">
    <text evidence="2">The sequence shown here is derived from an EMBL/GenBank/DDBJ whole genome shotgun (WGS) entry which is preliminary data.</text>
</comment>
<sequence length="198" mass="21791">MIIDFNSSHIGTTIIDSDVTIAETYGELNSLSEYFGPKSIVLLGACWGGIGYSAEENPDDPDNPIYKVDINNSPANLLSSCWENVTVLGNQSYSSSIALLLFNTFVGIVLEGWASDANNLGVYTVAFNGITQSVKTIPTIQKAGSIELKSIEKMSKQFRKMIDKTEKRAIKKAKKSLDKEERNTAKEGKKRDKNVPKF</sequence>
<evidence type="ECO:0000313" key="2">
    <source>
        <dbReference type="EMBL" id="MPM27632.1"/>
    </source>
</evidence>